<dbReference type="Gene3D" id="3.30.540.10">
    <property type="entry name" value="Fructose-1,6-Bisphosphatase, subunit A, domain 1"/>
    <property type="match status" value="1"/>
</dbReference>
<gene>
    <name evidence="8" type="ORF">ACFOPQ_15390</name>
</gene>
<dbReference type="PRINTS" id="PR00377">
    <property type="entry name" value="IMPHPHTASES"/>
</dbReference>
<dbReference type="EMBL" id="JBHRZF010000175">
    <property type="protein sequence ID" value="MFC3862150.1"/>
    <property type="molecule type" value="Genomic_DNA"/>
</dbReference>
<evidence type="ECO:0000256" key="4">
    <source>
        <dbReference type="ARBA" id="ARBA00022723"/>
    </source>
</evidence>
<accession>A0ABV8AD87</accession>
<comment type="cofactor">
    <cofactor evidence="2 7">
        <name>Mg(2+)</name>
        <dbReference type="ChEBI" id="CHEBI:18420"/>
    </cofactor>
</comment>
<dbReference type="SUPFAM" id="SSF56655">
    <property type="entry name" value="Carbohydrate phosphatase"/>
    <property type="match status" value="1"/>
</dbReference>
<dbReference type="PROSITE" id="PS00629">
    <property type="entry name" value="IMP_1"/>
    <property type="match status" value="1"/>
</dbReference>
<evidence type="ECO:0000256" key="2">
    <source>
        <dbReference type="ARBA" id="ARBA00001946"/>
    </source>
</evidence>
<dbReference type="EC" id="3.1.3.25" evidence="7"/>
<proteinExistence type="inferred from homology"/>
<dbReference type="Proteomes" id="UP001595748">
    <property type="component" value="Unassembled WGS sequence"/>
</dbReference>
<dbReference type="InterPro" id="IPR020550">
    <property type="entry name" value="Inositol_monophosphatase_CS"/>
</dbReference>
<keyword evidence="4 7" id="KW-0479">Metal-binding</keyword>
<dbReference type="PANTHER" id="PTHR20854:SF4">
    <property type="entry name" value="INOSITOL-1-MONOPHOSPHATASE-RELATED"/>
    <property type="match status" value="1"/>
</dbReference>
<evidence type="ECO:0000256" key="7">
    <source>
        <dbReference type="RuleBase" id="RU364068"/>
    </source>
</evidence>
<keyword evidence="9" id="KW-1185">Reference proteome</keyword>
<evidence type="ECO:0000256" key="1">
    <source>
        <dbReference type="ARBA" id="ARBA00001033"/>
    </source>
</evidence>
<reference evidence="9" key="1">
    <citation type="journal article" date="2019" name="Int. J. Syst. Evol. Microbiol.">
        <title>The Global Catalogue of Microorganisms (GCM) 10K type strain sequencing project: providing services to taxonomists for standard genome sequencing and annotation.</title>
        <authorList>
            <consortium name="The Broad Institute Genomics Platform"/>
            <consortium name="The Broad Institute Genome Sequencing Center for Infectious Disease"/>
            <person name="Wu L."/>
            <person name="Ma J."/>
        </authorList>
    </citation>
    <scope>NUCLEOTIDE SEQUENCE [LARGE SCALE GENOMIC DNA]</scope>
    <source>
        <strain evidence="9">CCTCC AB 2013263</strain>
    </source>
</reference>
<dbReference type="InterPro" id="IPR033942">
    <property type="entry name" value="IMPase"/>
</dbReference>
<keyword evidence="6 7" id="KW-0460">Magnesium</keyword>
<evidence type="ECO:0000256" key="5">
    <source>
        <dbReference type="ARBA" id="ARBA00022801"/>
    </source>
</evidence>
<comment type="catalytic activity">
    <reaction evidence="1 7">
        <text>a myo-inositol phosphate + H2O = myo-inositol + phosphate</text>
        <dbReference type="Rhea" id="RHEA:24056"/>
        <dbReference type="ChEBI" id="CHEBI:15377"/>
        <dbReference type="ChEBI" id="CHEBI:17268"/>
        <dbReference type="ChEBI" id="CHEBI:43474"/>
        <dbReference type="ChEBI" id="CHEBI:84139"/>
        <dbReference type="EC" id="3.1.3.25"/>
    </reaction>
</comment>
<evidence type="ECO:0000313" key="9">
    <source>
        <dbReference type="Proteomes" id="UP001595748"/>
    </source>
</evidence>
<dbReference type="PANTHER" id="PTHR20854">
    <property type="entry name" value="INOSITOL MONOPHOSPHATASE"/>
    <property type="match status" value="1"/>
</dbReference>
<evidence type="ECO:0000256" key="6">
    <source>
        <dbReference type="ARBA" id="ARBA00022842"/>
    </source>
</evidence>
<dbReference type="InterPro" id="IPR020583">
    <property type="entry name" value="Inositol_monoP_metal-BS"/>
</dbReference>
<protein>
    <recommendedName>
        <fullName evidence="7">Inositol-1-monophosphatase</fullName>
        <ecNumber evidence="7">3.1.3.25</ecNumber>
    </recommendedName>
</protein>
<dbReference type="Pfam" id="PF00459">
    <property type="entry name" value="Inositol_P"/>
    <property type="match status" value="1"/>
</dbReference>
<dbReference type="GO" id="GO:0016787">
    <property type="term" value="F:hydrolase activity"/>
    <property type="evidence" value="ECO:0007669"/>
    <property type="project" value="UniProtKB-KW"/>
</dbReference>
<sequence>MTFSLTDGLPDQALQVALQVAVQAARRAGAIHLEHLGRVETVTSKSTYSDLVTEVDSLAEGAIRAVITTAYPDHAVLGEEGGQEGAGEYRWVVDPLDGTVNYAHGFPVFCASIALEFRQESVLAAVYDPTRDELFTATRGGGAFLNGAPIQVSTTPTLTTPALVSTGFPYDLTGERNLAHVVNLLRLGVPVRRPGAAALDLCNVACGRMDAYWEIGVKRWDVAAGALIVQEAGGSITDAHGTPTPHGEMIVTSNGHLHAELLGILNC</sequence>
<dbReference type="InterPro" id="IPR000760">
    <property type="entry name" value="Inositol_monophosphatase-like"/>
</dbReference>
<evidence type="ECO:0000313" key="8">
    <source>
        <dbReference type="EMBL" id="MFC3862150.1"/>
    </source>
</evidence>
<keyword evidence="5 7" id="KW-0378">Hydrolase</keyword>
<dbReference type="CDD" id="cd01639">
    <property type="entry name" value="IMPase"/>
    <property type="match status" value="1"/>
</dbReference>
<dbReference type="PROSITE" id="PS00630">
    <property type="entry name" value="IMP_2"/>
    <property type="match status" value="1"/>
</dbReference>
<name>A0ABV8AD87_9DEIO</name>
<dbReference type="Gene3D" id="3.40.190.80">
    <property type="match status" value="1"/>
</dbReference>
<evidence type="ECO:0000256" key="3">
    <source>
        <dbReference type="ARBA" id="ARBA00009759"/>
    </source>
</evidence>
<comment type="similarity">
    <text evidence="3 7">Belongs to the inositol monophosphatase superfamily.</text>
</comment>
<organism evidence="8 9">
    <name type="scientific">Deinococcus antarcticus</name>
    <dbReference type="NCBI Taxonomy" id="1298767"/>
    <lineage>
        <taxon>Bacteria</taxon>
        <taxon>Thermotogati</taxon>
        <taxon>Deinococcota</taxon>
        <taxon>Deinococci</taxon>
        <taxon>Deinococcales</taxon>
        <taxon>Deinococcaceae</taxon>
        <taxon>Deinococcus</taxon>
    </lineage>
</organism>
<dbReference type="RefSeq" id="WP_380079746.1">
    <property type="nucleotide sequence ID" value="NZ_JBHRZF010000175.1"/>
</dbReference>
<comment type="caution">
    <text evidence="8">The sequence shown here is derived from an EMBL/GenBank/DDBJ whole genome shotgun (WGS) entry which is preliminary data.</text>
</comment>